<name>A0AAN5D374_9BILA</name>
<protein>
    <recommendedName>
        <fullName evidence="4">G protein-coupled receptor</fullName>
    </recommendedName>
</protein>
<comment type="caution">
    <text evidence="2">The sequence shown here is derived from an EMBL/GenBank/DDBJ whole genome shotgun (WGS) entry which is preliminary data.</text>
</comment>
<sequence length="220" mass="25658">NQSIINILLNAILLANVLGFEYFGRDHDEKDQLMMLPELDWFSRRGGTIFLFGPPGDPQYFKWEILFLALSIIIISPFLIFFTLDAMRNISKTNTKFLSGYTRAMARRLFITFIVQCLGAVVCYIVPLTFMLSFMLIDPHFVPGWLCACLRFLFVSCFQTLFNVNNYQFCLFFILKNPSYRKASFFTSLSNVTWFSGSYKKEISSGYTQARRMFHMFLVK</sequence>
<feature type="transmembrane region" description="Helical" evidence="1">
    <location>
        <begin position="152"/>
        <end position="175"/>
    </location>
</feature>
<evidence type="ECO:0000313" key="3">
    <source>
        <dbReference type="Proteomes" id="UP001328107"/>
    </source>
</evidence>
<organism evidence="2 3">
    <name type="scientific">Pristionchus mayeri</name>
    <dbReference type="NCBI Taxonomy" id="1317129"/>
    <lineage>
        <taxon>Eukaryota</taxon>
        <taxon>Metazoa</taxon>
        <taxon>Ecdysozoa</taxon>
        <taxon>Nematoda</taxon>
        <taxon>Chromadorea</taxon>
        <taxon>Rhabditida</taxon>
        <taxon>Rhabditina</taxon>
        <taxon>Diplogasteromorpha</taxon>
        <taxon>Diplogasteroidea</taxon>
        <taxon>Neodiplogasteridae</taxon>
        <taxon>Pristionchus</taxon>
    </lineage>
</organism>
<dbReference type="InterPro" id="IPR019422">
    <property type="entry name" value="7TM_GPCR_serpentine_rcpt_Srh"/>
</dbReference>
<feature type="transmembrane region" description="Helical" evidence="1">
    <location>
        <begin position="7"/>
        <end position="24"/>
    </location>
</feature>
<reference evidence="3" key="1">
    <citation type="submission" date="2022-10" db="EMBL/GenBank/DDBJ databases">
        <title>Genome assembly of Pristionchus species.</title>
        <authorList>
            <person name="Yoshida K."/>
            <person name="Sommer R.J."/>
        </authorList>
    </citation>
    <scope>NUCLEOTIDE SEQUENCE [LARGE SCALE GENOMIC DNA]</scope>
    <source>
        <strain evidence="3">RS5460</strain>
    </source>
</reference>
<keyword evidence="1" id="KW-0812">Transmembrane</keyword>
<feature type="transmembrane region" description="Helical" evidence="1">
    <location>
        <begin position="65"/>
        <end position="87"/>
    </location>
</feature>
<keyword evidence="3" id="KW-1185">Reference proteome</keyword>
<dbReference type="Proteomes" id="UP001328107">
    <property type="component" value="Unassembled WGS sequence"/>
</dbReference>
<dbReference type="PANTHER" id="PTHR45830:SF15">
    <property type="entry name" value="SERPENTINE RECEPTOR, CLASS I"/>
    <property type="match status" value="1"/>
</dbReference>
<feature type="non-terminal residue" evidence="2">
    <location>
        <position position="1"/>
    </location>
</feature>
<evidence type="ECO:0008006" key="4">
    <source>
        <dbReference type="Google" id="ProtNLM"/>
    </source>
</evidence>
<evidence type="ECO:0000313" key="2">
    <source>
        <dbReference type="EMBL" id="GMR55971.1"/>
    </source>
</evidence>
<keyword evidence="1" id="KW-1133">Transmembrane helix</keyword>
<gene>
    <name evidence="2" type="ORF">PMAYCL1PPCAC_26166</name>
</gene>
<dbReference type="EMBL" id="BTRK01000005">
    <property type="protein sequence ID" value="GMR55971.1"/>
    <property type="molecule type" value="Genomic_DNA"/>
</dbReference>
<feature type="transmembrane region" description="Helical" evidence="1">
    <location>
        <begin position="108"/>
        <end position="132"/>
    </location>
</feature>
<feature type="non-terminal residue" evidence="2">
    <location>
        <position position="220"/>
    </location>
</feature>
<dbReference type="AlphaFoldDB" id="A0AAN5D374"/>
<proteinExistence type="predicted"/>
<dbReference type="PANTHER" id="PTHR45830">
    <property type="entry name" value="SERPENTINE RECEPTOR, CLASS I"/>
    <property type="match status" value="1"/>
</dbReference>
<accession>A0AAN5D374</accession>
<keyword evidence="1" id="KW-0472">Membrane</keyword>
<dbReference type="Pfam" id="PF10318">
    <property type="entry name" value="7TM_GPCR_Srh"/>
    <property type="match status" value="1"/>
</dbReference>
<evidence type="ECO:0000256" key="1">
    <source>
        <dbReference type="SAM" id="Phobius"/>
    </source>
</evidence>